<dbReference type="AlphaFoldDB" id="A0A9D4J8N7"/>
<protein>
    <submittedName>
        <fullName evidence="1">Uncharacterized protein</fullName>
    </submittedName>
</protein>
<accession>A0A9D4J8N7</accession>
<evidence type="ECO:0000313" key="1">
    <source>
        <dbReference type="EMBL" id="KAH3802610.1"/>
    </source>
</evidence>
<name>A0A9D4J8N7_DREPO</name>
<proteinExistence type="predicted"/>
<keyword evidence="2" id="KW-1185">Reference proteome</keyword>
<gene>
    <name evidence="1" type="ORF">DPMN_156288</name>
</gene>
<evidence type="ECO:0000313" key="2">
    <source>
        <dbReference type="Proteomes" id="UP000828390"/>
    </source>
</evidence>
<dbReference type="Proteomes" id="UP000828390">
    <property type="component" value="Unassembled WGS sequence"/>
</dbReference>
<organism evidence="1 2">
    <name type="scientific">Dreissena polymorpha</name>
    <name type="common">Zebra mussel</name>
    <name type="synonym">Mytilus polymorpha</name>
    <dbReference type="NCBI Taxonomy" id="45954"/>
    <lineage>
        <taxon>Eukaryota</taxon>
        <taxon>Metazoa</taxon>
        <taxon>Spiralia</taxon>
        <taxon>Lophotrochozoa</taxon>
        <taxon>Mollusca</taxon>
        <taxon>Bivalvia</taxon>
        <taxon>Autobranchia</taxon>
        <taxon>Heteroconchia</taxon>
        <taxon>Euheterodonta</taxon>
        <taxon>Imparidentia</taxon>
        <taxon>Neoheterodontei</taxon>
        <taxon>Myida</taxon>
        <taxon>Dreissenoidea</taxon>
        <taxon>Dreissenidae</taxon>
        <taxon>Dreissena</taxon>
    </lineage>
</organism>
<reference evidence="1" key="1">
    <citation type="journal article" date="2019" name="bioRxiv">
        <title>The Genome of the Zebra Mussel, Dreissena polymorpha: A Resource for Invasive Species Research.</title>
        <authorList>
            <person name="McCartney M.A."/>
            <person name="Auch B."/>
            <person name="Kono T."/>
            <person name="Mallez S."/>
            <person name="Zhang Y."/>
            <person name="Obille A."/>
            <person name="Becker A."/>
            <person name="Abrahante J.E."/>
            <person name="Garbe J."/>
            <person name="Badalamenti J.P."/>
            <person name="Herman A."/>
            <person name="Mangelson H."/>
            <person name="Liachko I."/>
            <person name="Sullivan S."/>
            <person name="Sone E.D."/>
            <person name="Koren S."/>
            <person name="Silverstein K.A.T."/>
            <person name="Beckman K.B."/>
            <person name="Gohl D.M."/>
        </authorList>
    </citation>
    <scope>NUCLEOTIDE SEQUENCE</scope>
    <source>
        <strain evidence="1">Duluth1</strain>
        <tissue evidence="1">Whole animal</tissue>
    </source>
</reference>
<sequence>MEFLHYPEEVTLLYIEKYSAADVSVVFLDDLHQVLVSMTLCRMFRAENLPRICALNTSAFSGSLSFSKSDLIRNLRR</sequence>
<comment type="caution">
    <text evidence="1">The sequence shown here is derived from an EMBL/GenBank/DDBJ whole genome shotgun (WGS) entry which is preliminary data.</text>
</comment>
<dbReference type="EMBL" id="JAIWYP010000007">
    <property type="protein sequence ID" value="KAH3802610.1"/>
    <property type="molecule type" value="Genomic_DNA"/>
</dbReference>
<reference evidence="1" key="2">
    <citation type="submission" date="2020-11" db="EMBL/GenBank/DDBJ databases">
        <authorList>
            <person name="McCartney M.A."/>
            <person name="Auch B."/>
            <person name="Kono T."/>
            <person name="Mallez S."/>
            <person name="Becker A."/>
            <person name="Gohl D.M."/>
            <person name="Silverstein K.A.T."/>
            <person name="Koren S."/>
            <person name="Bechman K.B."/>
            <person name="Herman A."/>
            <person name="Abrahante J.E."/>
            <person name="Garbe J."/>
        </authorList>
    </citation>
    <scope>NUCLEOTIDE SEQUENCE</scope>
    <source>
        <strain evidence="1">Duluth1</strain>
        <tissue evidence="1">Whole animal</tissue>
    </source>
</reference>